<proteinExistence type="predicted"/>
<dbReference type="EMBL" id="LR699553">
    <property type="protein sequence ID" value="VVD27587.1"/>
    <property type="molecule type" value="Genomic_DNA"/>
</dbReference>
<evidence type="ECO:0000313" key="2">
    <source>
        <dbReference type="Proteomes" id="UP000325811"/>
    </source>
</evidence>
<keyword evidence="2" id="KW-1185">Reference proteome</keyword>
<dbReference type="Proteomes" id="UP000325811">
    <property type="component" value="Chromosome I"/>
</dbReference>
<organism evidence="1 2">
    <name type="scientific">Paraburkholderia dioscoreae</name>
    <dbReference type="NCBI Taxonomy" id="2604047"/>
    <lineage>
        <taxon>Bacteria</taxon>
        <taxon>Pseudomonadati</taxon>
        <taxon>Pseudomonadota</taxon>
        <taxon>Betaproteobacteria</taxon>
        <taxon>Burkholderiales</taxon>
        <taxon>Burkholderiaceae</taxon>
        <taxon>Paraburkholderia</taxon>
    </lineage>
</organism>
<dbReference type="AlphaFoldDB" id="A0A5Q4Z606"/>
<gene>
    <name evidence="1" type="ORF">PDMSB3_1125</name>
</gene>
<dbReference type="RefSeq" id="WP_165185303.1">
    <property type="nucleotide sequence ID" value="NZ_LR699553.1"/>
</dbReference>
<protein>
    <recommendedName>
        <fullName evidence="3">Phage-related protein</fullName>
    </recommendedName>
</protein>
<evidence type="ECO:0008006" key="3">
    <source>
        <dbReference type="Google" id="ProtNLM"/>
    </source>
</evidence>
<sequence>MNRLTPPDIDDAAAFTALANNPRVGSFPRLQGSVPAVTAGYTQYRAAAGNGFAVQGVPLDAEVETLLRAHYQKPPAVLRYINDIRLESEHRVCPMCGSLHSGTLDHLLPKEDYAAFAVFSLNLVPACKCNTRRGRVLLGNAPDERILHPYFDDCLSDRLIAARFDDLGLIPRVSLQLCVFPGHAQYEAISFHKRLIVERTAILRHFADGWTRLCQRPRLAVRALAITPANPEQLQTTLLEEVELLDQEHGGKNNWNSAFVTGLLDPHVIDWLYERLTAPDRAADGPLVT</sequence>
<reference evidence="1 2" key="1">
    <citation type="submission" date="2019-08" db="EMBL/GenBank/DDBJ databases">
        <authorList>
            <person name="Herpell B J."/>
        </authorList>
    </citation>
    <scope>NUCLEOTIDE SEQUENCE [LARGE SCALE GENOMIC DNA]</scope>
    <source>
        <strain evidence="2">Msb3</strain>
    </source>
</reference>
<name>A0A5Q4Z606_9BURK</name>
<evidence type="ECO:0000313" key="1">
    <source>
        <dbReference type="EMBL" id="VVD27587.1"/>
    </source>
</evidence>
<accession>A0A5Q4Z606</accession>
<dbReference type="KEGG" id="pdio:PDMSB3_1125"/>